<sequence>MNVKEMTNDEFKPACPRCGNINFIAVSNGYVARADFSIGMIICSKEDCQTVVGCLPQKDIWQQ</sequence>
<dbReference type="Proteomes" id="UP000594435">
    <property type="component" value="Plasmid pVN20-VB00237"/>
</dbReference>
<dbReference type="RefSeq" id="WP_337971466.1">
    <property type="nucleotide sequence ID" value="NZ_CP065219.1"/>
</dbReference>
<organism evidence="1 2">
    <name type="scientific">Vibrio navarrensis</name>
    <dbReference type="NCBI Taxonomy" id="29495"/>
    <lineage>
        <taxon>Bacteria</taxon>
        <taxon>Pseudomonadati</taxon>
        <taxon>Pseudomonadota</taxon>
        <taxon>Gammaproteobacteria</taxon>
        <taxon>Vibrionales</taxon>
        <taxon>Vibrionaceae</taxon>
        <taxon>Vibrio</taxon>
    </lineage>
</organism>
<geneLocation type="plasmid" evidence="1 2">
    <name>pVN20-VB00237</name>
</geneLocation>
<evidence type="ECO:0000313" key="1">
    <source>
        <dbReference type="EMBL" id="QPL56512.1"/>
    </source>
</evidence>
<name>A0AAJ4LWU2_9VIBR</name>
<reference evidence="1 2" key="1">
    <citation type="submission" date="2020-11" db="EMBL/GenBank/DDBJ databases">
        <title>Complete and Circularized Genome Assembly of a human isolate of Vibrio navarrensis biotype pommerensis with MiSeq and MinION Sequence Data.</title>
        <authorList>
            <person name="Schwartz K."/>
            <person name="Borowiak M."/>
            <person name="Deneke C."/>
            <person name="Balau V."/>
            <person name="Metelmann C."/>
            <person name="Strauch E."/>
        </authorList>
    </citation>
    <scope>NUCLEOTIDE SEQUENCE [LARGE SCALE GENOMIC DNA]</scope>
    <source>
        <strain evidence="1 2">20-VB00237</strain>
        <plasmid evidence="1 2">pVN20-VB00237</plasmid>
    </source>
</reference>
<protein>
    <submittedName>
        <fullName evidence="1">Uncharacterized protein</fullName>
    </submittedName>
</protein>
<evidence type="ECO:0000313" key="2">
    <source>
        <dbReference type="Proteomes" id="UP000594435"/>
    </source>
</evidence>
<proteinExistence type="predicted"/>
<keyword evidence="1" id="KW-0614">Plasmid</keyword>
<dbReference type="EMBL" id="CP065219">
    <property type="protein sequence ID" value="QPL56512.1"/>
    <property type="molecule type" value="Genomic_DNA"/>
</dbReference>
<accession>A0AAJ4LWU2</accession>
<dbReference type="AlphaFoldDB" id="A0AAJ4LWU2"/>
<gene>
    <name evidence="1" type="ORF">I3X05_23710</name>
</gene>